<organism evidence="1 2">
    <name type="scientific">Leucogyrophana mollusca</name>
    <dbReference type="NCBI Taxonomy" id="85980"/>
    <lineage>
        <taxon>Eukaryota</taxon>
        <taxon>Fungi</taxon>
        <taxon>Dikarya</taxon>
        <taxon>Basidiomycota</taxon>
        <taxon>Agaricomycotina</taxon>
        <taxon>Agaricomycetes</taxon>
        <taxon>Agaricomycetidae</taxon>
        <taxon>Boletales</taxon>
        <taxon>Boletales incertae sedis</taxon>
        <taxon>Leucogyrophana</taxon>
    </lineage>
</organism>
<protein>
    <submittedName>
        <fullName evidence="1">Uncharacterized protein</fullName>
    </submittedName>
</protein>
<sequence length="205" mass="22489">MAVPTHSIHTIHGTFSGIPSYSRHASQSLYSSHAGVVIERSTSDRYPPGLAKPAWRAAPVSLPSPGPGSGRRPPFLRNSRRPPPPPPFRAPPAQSIAFPSEDPFNDMNALVPSTSSMDVIPYPRTHLASLSHSYTVRLPQHHPINVLVRQRAAQDRETRSKVVAGILLNRVHAVGKPMRRMPPSPESPKQYKRSGLSRMISAEDL</sequence>
<evidence type="ECO:0000313" key="1">
    <source>
        <dbReference type="EMBL" id="KAH7924068.1"/>
    </source>
</evidence>
<accession>A0ACB8BHR1</accession>
<dbReference type="Proteomes" id="UP000790709">
    <property type="component" value="Unassembled WGS sequence"/>
</dbReference>
<proteinExistence type="predicted"/>
<comment type="caution">
    <text evidence="1">The sequence shown here is derived from an EMBL/GenBank/DDBJ whole genome shotgun (WGS) entry which is preliminary data.</text>
</comment>
<dbReference type="EMBL" id="MU266434">
    <property type="protein sequence ID" value="KAH7924068.1"/>
    <property type="molecule type" value="Genomic_DNA"/>
</dbReference>
<keyword evidence="2" id="KW-1185">Reference proteome</keyword>
<evidence type="ECO:0000313" key="2">
    <source>
        <dbReference type="Proteomes" id="UP000790709"/>
    </source>
</evidence>
<name>A0ACB8BHR1_9AGAM</name>
<reference evidence="1" key="1">
    <citation type="journal article" date="2021" name="New Phytol.">
        <title>Evolutionary innovations through gain and loss of genes in the ectomycorrhizal Boletales.</title>
        <authorList>
            <person name="Wu G."/>
            <person name="Miyauchi S."/>
            <person name="Morin E."/>
            <person name="Kuo A."/>
            <person name="Drula E."/>
            <person name="Varga T."/>
            <person name="Kohler A."/>
            <person name="Feng B."/>
            <person name="Cao Y."/>
            <person name="Lipzen A."/>
            <person name="Daum C."/>
            <person name="Hundley H."/>
            <person name="Pangilinan J."/>
            <person name="Johnson J."/>
            <person name="Barry K."/>
            <person name="LaButti K."/>
            <person name="Ng V."/>
            <person name="Ahrendt S."/>
            <person name="Min B."/>
            <person name="Choi I.G."/>
            <person name="Park H."/>
            <person name="Plett J.M."/>
            <person name="Magnuson J."/>
            <person name="Spatafora J.W."/>
            <person name="Nagy L.G."/>
            <person name="Henrissat B."/>
            <person name="Grigoriev I.V."/>
            <person name="Yang Z.L."/>
            <person name="Xu J."/>
            <person name="Martin F.M."/>
        </authorList>
    </citation>
    <scope>NUCLEOTIDE SEQUENCE</scope>
    <source>
        <strain evidence="1">KUC20120723A-06</strain>
    </source>
</reference>
<gene>
    <name evidence="1" type="ORF">BV22DRAFT_1196195</name>
</gene>